<evidence type="ECO:0000313" key="1">
    <source>
        <dbReference type="EMBL" id="RNM12284.1"/>
    </source>
</evidence>
<gene>
    <name evidence="1" type="ORF">EFL26_19570</name>
</gene>
<sequence length="221" mass="24441">MAVAKTAQEEFLALSDVLKRCRGQEFEEHSHPAVLLDRATSPSVRVWGWWASSERKLPCLLWCSERGWFATVVEPDEIGAPGYELAFWSHRVRLLDLAFANALGPHPTLGVLELHVAADSTVVLGPYGSAVREALLWGILQLRAARRGSRRRKMVASSDQAASLEGASRVDEELAQHALVPWLVKRRSPSEVRPTSKDPAVDALVRALSEVRLTGKLTSFE</sequence>
<dbReference type="Proteomes" id="UP000279994">
    <property type="component" value="Unassembled WGS sequence"/>
</dbReference>
<reference evidence="1 2" key="1">
    <citation type="submission" date="2018-11" db="EMBL/GenBank/DDBJ databases">
        <authorList>
            <person name="Li F."/>
        </authorList>
    </citation>
    <scope>NUCLEOTIDE SEQUENCE [LARGE SCALE GENOMIC DNA]</scope>
    <source>
        <strain evidence="1 2">Gsoil 818</strain>
    </source>
</reference>
<proteinExistence type="predicted"/>
<dbReference type="EMBL" id="RJSF01000045">
    <property type="protein sequence ID" value="RNM12284.1"/>
    <property type="molecule type" value="Genomic_DNA"/>
</dbReference>
<dbReference type="RefSeq" id="WP_123224608.1">
    <property type="nucleotide sequence ID" value="NZ_RJSF01000045.1"/>
</dbReference>
<protein>
    <submittedName>
        <fullName evidence="1">Uncharacterized protein</fullName>
    </submittedName>
</protein>
<dbReference type="AlphaFoldDB" id="A0A3N0GII3"/>
<accession>A0A3N0GII3</accession>
<organism evidence="1 2">
    <name type="scientific">Nocardioides pocheonensis</name>
    <dbReference type="NCBI Taxonomy" id="661485"/>
    <lineage>
        <taxon>Bacteria</taxon>
        <taxon>Bacillati</taxon>
        <taxon>Actinomycetota</taxon>
        <taxon>Actinomycetes</taxon>
        <taxon>Propionibacteriales</taxon>
        <taxon>Nocardioidaceae</taxon>
        <taxon>Nocardioides</taxon>
    </lineage>
</organism>
<evidence type="ECO:0000313" key="2">
    <source>
        <dbReference type="Proteomes" id="UP000279994"/>
    </source>
</evidence>
<keyword evidence="2" id="KW-1185">Reference proteome</keyword>
<name>A0A3N0GII3_9ACTN</name>
<comment type="caution">
    <text evidence="1">The sequence shown here is derived from an EMBL/GenBank/DDBJ whole genome shotgun (WGS) entry which is preliminary data.</text>
</comment>